<feature type="domain" description="Mur ligase central" evidence="1">
    <location>
        <begin position="37"/>
        <end position="238"/>
    </location>
</feature>
<dbReference type="NCBIfam" id="TIGR04012">
    <property type="entry name" value="poly_gGlu_PgsB"/>
    <property type="match status" value="1"/>
</dbReference>
<dbReference type="EMBL" id="LN555523">
    <property type="protein sequence ID" value="CED92968.1"/>
    <property type="molecule type" value="Genomic_DNA"/>
</dbReference>
<evidence type="ECO:0000259" key="1">
    <source>
        <dbReference type="Pfam" id="PF08245"/>
    </source>
</evidence>
<dbReference type="InterPro" id="IPR036565">
    <property type="entry name" value="Mur-like_cat_sf"/>
</dbReference>
<evidence type="ECO:0000313" key="3">
    <source>
        <dbReference type="Proteomes" id="UP000245622"/>
    </source>
</evidence>
<reference evidence="2 3" key="1">
    <citation type="submission" date="2014-04" db="EMBL/GenBank/DDBJ databases">
        <authorList>
            <person name="Hornung B.V."/>
        </authorList>
    </citation>
    <scope>NUCLEOTIDE SEQUENCE [LARGE SCALE GENOMIC DNA]</scope>
    <source>
        <strain evidence="2 3">CRIB</strain>
    </source>
</reference>
<name>A0A1V1HYB7_9FIRM</name>
<dbReference type="SUPFAM" id="SSF53623">
    <property type="entry name" value="MurD-like peptide ligases, catalytic domain"/>
    <property type="match status" value="1"/>
</dbReference>
<dbReference type="PRINTS" id="PR01758">
    <property type="entry name" value="CAPSULEPROTB"/>
</dbReference>
<dbReference type="InterPro" id="IPR013221">
    <property type="entry name" value="Mur_ligase_cen"/>
</dbReference>
<accession>A0A1V1HYB7</accession>
<dbReference type="GO" id="GO:0045227">
    <property type="term" value="P:capsule polysaccharide biosynthetic process"/>
    <property type="evidence" value="ECO:0007669"/>
    <property type="project" value="InterPro"/>
</dbReference>
<dbReference type="Gene3D" id="3.40.1190.10">
    <property type="entry name" value="Mur-like, catalytic domain"/>
    <property type="match status" value="1"/>
</dbReference>
<dbReference type="RefSeq" id="WP_180702734.1">
    <property type="nucleotide sequence ID" value="NZ_LN555523.1"/>
</dbReference>
<dbReference type="Proteomes" id="UP000245622">
    <property type="component" value="Chromosome 1"/>
</dbReference>
<sequence>MFIIVICMILLFILGFKEKLENEKNIEMIPIRVNVNGIRGKSTATRLITGILTEYGYKTIGKTTGTAARMIYWNQDEEKKVVRGIQGANIKEQIKVIAEASYMGVEALVCECMAVNPEYQEVYQEQMIKANICVIVNVLEDHMDVMGPTLNQVAQAFSKTIPNNGWLITVDGPYRGYFEEEAKKKNTKVIIADNSKIPNGYLEKFDYTLFPDNVSIALAVSEALNIDTEIALQGMLNAHPDPGAMRIHSIINDNIVSTFVNGFAANEPASTMSIWDKVCEKDLPTDNPIILFNGRPDRVDRTEQFVKEMFPLLNGGTLIGIGEGIKCINDAYEKGKFNVDEYIDLGGNSTEEIMQVLTKIMNNRVIFGIGNIHGDGEPLIKALLDLEENENVTNLAFL</sequence>
<dbReference type="InterPro" id="IPR008337">
    <property type="entry name" value="Capsule_biosynth_CapB"/>
</dbReference>
<dbReference type="Pfam" id="PF08245">
    <property type="entry name" value="Mur_ligase_M"/>
    <property type="match status" value="1"/>
</dbReference>
<dbReference type="GO" id="GO:0016881">
    <property type="term" value="F:acid-amino acid ligase activity"/>
    <property type="evidence" value="ECO:0007669"/>
    <property type="project" value="InterPro"/>
</dbReference>
<proteinExistence type="predicted"/>
<dbReference type="InterPro" id="IPR050061">
    <property type="entry name" value="MurCDEF_pg_biosynth"/>
</dbReference>
<dbReference type="PANTHER" id="PTHR43445:SF1">
    <property type="entry name" value="PGA SYNTHASE CAPB"/>
    <property type="match status" value="1"/>
</dbReference>
<dbReference type="AlphaFoldDB" id="A0A1V1HYB7"/>
<gene>
    <name evidence="2" type="ORF">CRIB_211</name>
</gene>
<evidence type="ECO:0000313" key="2">
    <source>
        <dbReference type="EMBL" id="CED92968.1"/>
    </source>
</evidence>
<dbReference type="PANTHER" id="PTHR43445">
    <property type="entry name" value="UDP-N-ACETYLMURAMATE--L-ALANINE LIGASE-RELATED"/>
    <property type="match status" value="1"/>
</dbReference>
<dbReference type="GO" id="GO:0016020">
    <property type="term" value="C:membrane"/>
    <property type="evidence" value="ECO:0007669"/>
    <property type="project" value="InterPro"/>
</dbReference>
<keyword evidence="3" id="KW-1185">Reference proteome</keyword>
<dbReference type="GeneID" id="82204392"/>
<dbReference type="KEGG" id="ril:CRIB_211"/>
<protein>
    <submittedName>
        <fullName evidence="2">Capsule biosynthesis protein CapB</fullName>
    </submittedName>
</protein>
<organism evidence="2 3">
    <name type="scientific">Romboutsia ilealis</name>
    <dbReference type="NCBI Taxonomy" id="1115758"/>
    <lineage>
        <taxon>Bacteria</taxon>
        <taxon>Bacillati</taxon>
        <taxon>Bacillota</taxon>
        <taxon>Clostridia</taxon>
        <taxon>Peptostreptococcales</taxon>
        <taxon>Peptostreptococcaceae</taxon>
        <taxon>Romboutsia</taxon>
    </lineage>
</organism>
<dbReference type="GO" id="GO:0005524">
    <property type="term" value="F:ATP binding"/>
    <property type="evidence" value="ECO:0007669"/>
    <property type="project" value="InterPro"/>
</dbReference>